<comment type="similarity">
    <text evidence="2 7">Belongs to the enhancer of polycomb family.</text>
</comment>
<dbReference type="PANTHER" id="PTHR14898">
    <property type="entry name" value="ENHANCER OF POLYCOMB"/>
    <property type="match status" value="1"/>
</dbReference>
<evidence type="ECO:0000256" key="1">
    <source>
        <dbReference type="ARBA" id="ARBA00004123"/>
    </source>
</evidence>
<dbReference type="OrthoDB" id="435275at2759"/>
<keyword evidence="3 7" id="KW-0805">Transcription regulation</keyword>
<gene>
    <name evidence="10" type="ORF">AMAG_01404</name>
</gene>
<accession>A0A0L0RZL3</accession>
<dbReference type="VEuPathDB" id="FungiDB:AMAG_01404"/>
<evidence type="ECO:0000259" key="9">
    <source>
        <dbReference type="Pfam" id="PF10513"/>
    </source>
</evidence>
<feature type="compositionally biased region" description="Low complexity" evidence="8">
    <location>
        <begin position="200"/>
        <end position="216"/>
    </location>
</feature>
<feature type="region of interest" description="Disordered" evidence="8">
    <location>
        <begin position="189"/>
        <end position="220"/>
    </location>
</feature>
<feature type="region of interest" description="Disordered" evidence="8">
    <location>
        <begin position="521"/>
        <end position="546"/>
    </location>
</feature>
<evidence type="ECO:0000256" key="6">
    <source>
        <dbReference type="ARBA" id="ARBA00025513"/>
    </source>
</evidence>
<dbReference type="Proteomes" id="UP000054350">
    <property type="component" value="Unassembled WGS sequence"/>
</dbReference>
<feature type="compositionally biased region" description="Pro residues" evidence="8">
    <location>
        <begin position="860"/>
        <end position="876"/>
    </location>
</feature>
<reference evidence="11" key="2">
    <citation type="submission" date="2009-11" db="EMBL/GenBank/DDBJ databases">
        <title>The Genome Sequence of Allomyces macrogynus strain ATCC 38327.</title>
        <authorList>
            <consortium name="The Broad Institute Genome Sequencing Platform"/>
            <person name="Russ C."/>
            <person name="Cuomo C."/>
            <person name="Shea T."/>
            <person name="Young S.K."/>
            <person name="Zeng Q."/>
            <person name="Koehrsen M."/>
            <person name="Haas B."/>
            <person name="Borodovsky M."/>
            <person name="Guigo R."/>
            <person name="Alvarado L."/>
            <person name="Berlin A."/>
            <person name="Borenstein D."/>
            <person name="Chen Z."/>
            <person name="Engels R."/>
            <person name="Freedman E."/>
            <person name="Gellesch M."/>
            <person name="Goldberg J."/>
            <person name="Griggs A."/>
            <person name="Gujja S."/>
            <person name="Heiman D."/>
            <person name="Hepburn T."/>
            <person name="Howarth C."/>
            <person name="Jen D."/>
            <person name="Larson L."/>
            <person name="Lewis B."/>
            <person name="Mehta T."/>
            <person name="Park D."/>
            <person name="Pearson M."/>
            <person name="Roberts A."/>
            <person name="Saif S."/>
            <person name="Shenoy N."/>
            <person name="Sisk P."/>
            <person name="Stolte C."/>
            <person name="Sykes S."/>
            <person name="Walk T."/>
            <person name="White J."/>
            <person name="Yandava C."/>
            <person name="Burger G."/>
            <person name="Gray M.W."/>
            <person name="Holland P.W.H."/>
            <person name="King N."/>
            <person name="Lang F.B.F."/>
            <person name="Roger A.J."/>
            <person name="Ruiz-Trillo I."/>
            <person name="Lander E."/>
            <person name="Nusbaum C."/>
        </authorList>
    </citation>
    <scope>NUCLEOTIDE SEQUENCE [LARGE SCALE GENOMIC DNA]</scope>
    <source>
        <strain evidence="11">ATCC 38327</strain>
    </source>
</reference>
<dbReference type="STRING" id="578462.A0A0L0RZL3"/>
<evidence type="ECO:0000256" key="4">
    <source>
        <dbReference type="ARBA" id="ARBA00023163"/>
    </source>
</evidence>
<evidence type="ECO:0000313" key="11">
    <source>
        <dbReference type="Proteomes" id="UP000054350"/>
    </source>
</evidence>
<protein>
    <recommendedName>
        <fullName evidence="7">Enhancer of polycomb-like protein</fullName>
    </recommendedName>
</protein>
<sequence>MTRDSTKFRSRKIDPRRSLPVYRASQLKDLDDVTALTRMLTEVATGVEKEEEKELHLQAAISSFATTGASAVYIPTPDANQTIPEDEYLRLHPMRTVPTAGTVTLAGKDTPPAPADAYPPCLPRSLIRCSTQVEDAVGCPYNVDDEDAAWLHAFRDGFAGGKSATLDTATAAAAAAAATSASAANSAVVSPPAKKCARTKSPGSPRSAAKAAAAAAPAPPRPVLTDDLFERCMHVLEAIMNDRTGWMLMTPGFEQELEQADLISVSDALAAVQDRPDLAGSPSSPTAASFSSMTSPSALPSGARDAIDLVKPTETPFNATELSEARAAGSAAAASALSHIMVPLPSPATPLAVHVAWWLPHIYLWWSHRRRTRRNRPLAPIMRIEDPNLRNETDPYVCFRKRETKVTRKTRRSDAQAGTHLRKLRGELAMARALLALVHARESARTQVLVRDRSVFEARVQLRAVKRKLGVDDEMAFERPDYVPPSRVTTAAAARAKALAQAQALQQAAALAAAADADAPSELATPNAGPATVKRSRASSTTPLEVPVRALRASQQAARAAAAAGTVRGQPLVLPASRGAATDDMPSMTELLNRRVDDDFRRRKAADEQFEDVSLFPTHILVGMPPPAVGVSPPAAAAATTPTYVPPPGATSRSGSTAAGQIMARQQRVAAAVVAAATSITPRPPGTPSASATPATPVTPAPLSTSSSAASLVGAAAATMLPVPPYLPPSFMYPLAWRAYAAQLLMRGYPSPYACPPPASAPTTTTTTDAPAILPSVAAVYSPGAWPSLPAYARLAPGQQHAWLYPYATRSAVLAEARSIAGKFRPAESPSQPTTPTSAPATPILRHPLVHGPTAALPLPSLPPQSPAVLPLPTPDPAHGTMTTTSLAAAATPTASTPSKSLASVLVTRGPPSPSSSPLSNGATEPPADPPLLIHPNMITAARPSSPAPPLSPASVLGVDPLAQKPVAPSAALLTAAPAVGPLPMMPTSDKSVLLQTPPPGIGVGPSGQLFSDWLAKDQMVLGNDASNEDGAGEPMDVDGLRKDAPVAAWIMRKRVGRNGRVFLERRRALGTRWGSV</sequence>
<feature type="region of interest" description="Disordered" evidence="8">
    <location>
        <begin position="633"/>
        <end position="661"/>
    </location>
</feature>
<reference evidence="10 11" key="1">
    <citation type="submission" date="2009-11" db="EMBL/GenBank/DDBJ databases">
        <title>Annotation of Allomyces macrogynus ATCC 38327.</title>
        <authorList>
            <consortium name="The Broad Institute Genome Sequencing Platform"/>
            <person name="Russ C."/>
            <person name="Cuomo C."/>
            <person name="Burger G."/>
            <person name="Gray M.W."/>
            <person name="Holland P.W.H."/>
            <person name="King N."/>
            <person name="Lang F.B.F."/>
            <person name="Roger A.J."/>
            <person name="Ruiz-Trillo I."/>
            <person name="Young S.K."/>
            <person name="Zeng Q."/>
            <person name="Gargeya S."/>
            <person name="Fitzgerald M."/>
            <person name="Haas B."/>
            <person name="Abouelleil A."/>
            <person name="Alvarado L."/>
            <person name="Arachchi H.M."/>
            <person name="Berlin A."/>
            <person name="Chapman S.B."/>
            <person name="Gearin G."/>
            <person name="Goldberg J."/>
            <person name="Griggs A."/>
            <person name="Gujja S."/>
            <person name="Hansen M."/>
            <person name="Heiman D."/>
            <person name="Howarth C."/>
            <person name="Larimer J."/>
            <person name="Lui A."/>
            <person name="MacDonald P.J.P."/>
            <person name="McCowen C."/>
            <person name="Montmayeur A."/>
            <person name="Murphy C."/>
            <person name="Neiman D."/>
            <person name="Pearson M."/>
            <person name="Priest M."/>
            <person name="Roberts A."/>
            <person name="Saif S."/>
            <person name="Shea T."/>
            <person name="Sisk P."/>
            <person name="Stolte C."/>
            <person name="Sykes S."/>
            <person name="Wortman J."/>
            <person name="Nusbaum C."/>
            <person name="Birren B."/>
        </authorList>
    </citation>
    <scope>NUCLEOTIDE SEQUENCE [LARGE SCALE GENOMIC DNA]</scope>
    <source>
        <strain evidence="10 11">ATCC 38327</strain>
    </source>
</reference>
<feature type="region of interest" description="Disordered" evidence="8">
    <location>
        <begin position="275"/>
        <end position="303"/>
    </location>
</feature>
<evidence type="ECO:0000256" key="5">
    <source>
        <dbReference type="ARBA" id="ARBA00023242"/>
    </source>
</evidence>
<dbReference type="InterPro" id="IPR024943">
    <property type="entry name" value="Enhancer_polycomb"/>
</dbReference>
<name>A0A0L0RZL3_ALLM3</name>
<keyword evidence="11" id="KW-1185">Reference proteome</keyword>
<keyword evidence="4 7" id="KW-0804">Transcription</keyword>
<feature type="compositionally biased region" description="Low complexity" evidence="8">
    <location>
        <begin position="688"/>
        <end position="704"/>
    </location>
</feature>
<dbReference type="InterPro" id="IPR019542">
    <property type="entry name" value="Enhancer_polycomb-like_N"/>
</dbReference>
<feature type="compositionally biased region" description="Low complexity" evidence="8">
    <location>
        <begin position="827"/>
        <end position="843"/>
    </location>
</feature>
<evidence type="ECO:0000256" key="2">
    <source>
        <dbReference type="ARBA" id="ARBA00008035"/>
    </source>
</evidence>
<dbReference type="eggNOG" id="KOG2261">
    <property type="taxonomic scope" value="Eukaryota"/>
</dbReference>
<evidence type="ECO:0000313" key="10">
    <source>
        <dbReference type="EMBL" id="KNE55516.1"/>
    </source>
</evidence>
<feature type="compositionally biased region" description="Low complexity" evidence="8">
    <location>
        <begin position="883"/>
        <end position="904"/>
    </location>
</feature>
<feature type="domain" description="Enhancer of polycomb-like N-terminal" evidence="9">
    <location>
        <begin position="9"/>
        <end position="237"/>
    </location>
</feature>
<keyword evidence="5 7" id="KW-0539">Nucleus</keyword>
<feature type="region of interest" description="Disordered" evidence="8">
    <location>
        <begin position="824"/>
        <end position="935"/>
    </location>
</feature>
<feature type="compositionally biased region" description="Low complexity" evidence="8">
    <location>
        <begin position="278"/>
        <end position="302"/>
    </location>
</feature>
<feature type="region of interest" description="Disordered" evidence="8">
    <location>
        <begin position="680"/>
        <end position="704"/>
    </location>
</feature>
<comment type="function">
    <text evidence="6">Component of the NuA4 histone acetyltransferase complex which is involved in transcriptional activation of selected genes principally by acetylation of nucleosomal histone H4 and H2A. The NuA4 complex is also involved in DNA repair. Involved in gene silencing by neighboring heterochromatin, blockage of the silencing spreading along the chromosome, and required for cell cycle progression through G2/M.</text>
</comment>
<dbReference type="AlphaFoldDB" id="A0A0L0RZL3"/>
<comment type="subcellular location">
    <subcellularLocation>
        <location evidence="1 7">Nucleus</location>
    </subcellularLocation>
</comment>
<dbReference type="Pfam" id="PF10513">
    <property type="entry name" value="EPL1"/>
    <property type="match status" value="1"/>
</dbReference>
<organism evidence="10 11">
    <name type="scientific">Allomyces macrogynus (strain ATCC 38327)</name>
    <name type="common">Allomyces javanicus var. macrogynus</name>
    <dbReference type="NCBI Taxonomy" id="578462"/>
    <lineage>
        <taxon>Eukaryota</taxon>
        <taxon>Fungi</taxon>
        <taxon>Fungi incertae sedis</taxon>
        <taxon>Blastocladiomycota</taxon>
        <taxon>Blastocladiomycetes</taxon>
        <taxon>Blastocladiales</taxon>
        <taxon>Blastocladiaceae</taxon>
        <taxon>Allomyces</taxon>
    </lineage>
</organism>
<dbReference type="GO" id="GO:0006357">
    <property type="term" value="P:regulation of transcription by RNA polymerase II"/>
    <property type="evidence" value="ECO:0007669"/>
    <property type="project" value="InterPro"/>
</dbReference>
<evidence type="ECO:0000256" key="8">
    <source>
        <dbReference type="SAM" id="MobiDB-lite"/>
    </source>
</evidence>
<evidence type="ECO:0000256" key="7">
    <source>
        <dbReference type="RuleBase" id="RU361124"/>
    </source>
</evidence>
<dbReference type="GO" id="GO:0035267">
    <property type="term" value="C:NuA4 histone acetyltransferase complex"/>
    <property type="evidence" value="ECO:0007669"/>
    <property type="project" value="InterPro"/>
</dbReference>
<dbReference type="GO" id="GO:0005634">
    <property type="term" value="C:nucleus"/>
    <property type="evidence" value="ECO:0007669"/>
    <property type="project" value="UniProtKB-SubCell"/>
</dbReference>
<evidence type="ECO:0000256" key="3">
    <source>
        <dbReference type="ARBA" id="ARBA00023015"/>
    </source>
</evidence>
<feature type="compositionally biased region" description="Low complexity" evidence="8">
    <location>
        <begin position="633"/>
        <end position="643"/>
    </location>
</feature>
<dbReference type="EMBL" id="GG745329">
    <property type="protein sequence ID" value="KNE55516.1"/>
    <property type="molecule type" value="Genomic_DNA"/>
</dbReference>
<proteinExistence type="inferred from homology"/>